<dbReference type="PANTHER" id="PTHR36220">
    <property type="entry name" value="UNNAMED PRODUCT"/>
    <property type="match status" value="1"/>
</dbReference>
<sequence length="714" mass="75105">MRAKMRCSYFSFVAAYLALLSYPASSASESDPSLPSLLADYDSKVNSTHLRLAAVGAAMANQSTAVDALFNSTEVEHKKVLAELEREVSDFLNATFLGERSAEEGAMTIEGQVVAGQARISDQARLLNSTLAALVENVTSIERQSDGVAANVSALSSQIPPSLSPRLSALRARVTAVHSNITSLEDAVEDIGGRGISATSTYIEHYTEYSGCNVTASTCVFGEEWRAPLACSREVDGRLVNISLCSNWTALSRPCGGCNLTLAQCEQCKEFGGGYECAVLDSIGPYFCQHSTGEGLPLAECPSSATSSIPVLASPICQLNTTVRYSNPGAATMFGIDSTISDDGRVIAAGSRMDTVDALSSAGAVYVYVLDNDTRQYVMSQRLVAPTPQQNANYGFRHQVCPLADCILVSATQHDVEGVLASGQVYLHAWNGTAFEFSLALTASDYSNGATFGDSLSVASDLSTFVVGSTGMQVEGKASAGAVYIFRSVNTTAYNETQKLVSPHATNSGEFGVSTALSRSAVWLVVGEHKGDSLRGRVHLFKWDGERYGYHQLLSSPGPYAEGAHFGVSVAVSDDGYYIAVGQYKATNEKGSESGSVAVYRRRGYGRHMLDSTLSSSDAVAGGRFGLSVALSSNGGVLIVGSQDMYSAAGMVYVFRRPSGSSTFVEHQAATVLGASSGDGLGNRVEVSSSGGVVVSGAQGYGTGSIFVFTFNYA</sequence>
<evidence type="ECO:0000256" key="2">
    <source>
        <dbReference type="SAM" id="SignalP"/>
    </source>
</evidence>
<dbReference type="Gene3D" id="2.130.10.130">
    <property type="entry name" value="Integrin alpha, N-terminal"/>
    <property type="match status" value="1"/>
</dbReference>
<keyword evidence="1 2" id="KW-0732">Signal</keyword>
<proteinExistence type="predicted"/>
<dbReference type="PANTHER" id="PTHR36220:SF1">
    <property type="entry name" value="GAMMA TUBULIN COMPLEX COMPONENT C-TERMINAL DOMAIN-CONTAINING PROTEIN"/>
    <property type="match status" value="1"/>
</dbReference>
<feature type="chain" id="PRO_5031479417" evidence="2">
    <location>
        <begin position="27"/>
        <end position="714"/>
    </location>
</feature>
<dbReference type="AlphaFoldDB" id="A0A7S3G7Z9"/>
<dbReference type="InterPro" id="IPR013517">
    <property type="entry name" value="FG-GAP"/>
</dbReference>
<accession>A0A7S3G7Z9</accession>
<name>A0A7S3G7Z9_9EUKA</name>
<gene>
    <name evidence="3" type="ORF">PBIL07802_LOCUS12223</name>
</gene>
<dbReference type="InterPro" id="IPR028994">
    <property type="entry name" value="Integrin_alpha_N"/>
</dbReference>
<dbReference type="Pfam" id="PF14312">
    <property type="entry name" value="FG-GAP_2"/>
    <property type="match status" value="1"/>
</dbReference>
<protein>
    <submittedName>
        <fullName evidence="3">Uncharacterized protein</fullName>
    </submittedName>
</protein>
<dbReference type="SUPFAM" id="SSF50998">
    <property type="entry name" value="Quinoprotein alcohol dehydrogenase-like"/>
    <property type="match status" value="1"/>
</dbReference>
<evidence type="ECO:0000313" key="3">
    <source>
        <dbReference type="EMBL" id="CAE0250023.1"/>
    </source>
</evidence>
<feature type="signal peptide" evidence="2">
    <location>
        <begin position="1"/>
        <end position="26"/>
    </location>
</feature>
<reference evidence="3" key="1">
    <citation type="submission" date="2021-01" db="EMBL/GenBank/DDBJ databases">
        <authorList>
            <person name="Corre E."/>
            <person name="Pelletier E."/>
            <person name="Niang G."/>
            <person name="Scheremetjew M."/>
            <person name="Finn R."/>
            <person name="Kale V."/>
            <person name="Holt S."/>
            <person name="Cochrane G."/>
            <person name="Meng A."/>
            <person name="Brown T."/>
            <person name="Cohen L."/>
        </authorList>
    </citation>
    <scope>NUCLEOTIDE SEQUENCE</scope>
    <source>
        <strain evidence="3">NIES-2562</strain>
    </source>
</reference>
<organism evidence="3">
    <name type="scientific">Palpitomonas bilix</name>
    <dbReference type="NCBI Taxonomy" id="652834"/>
    <lineage>
        <taxon>Eukaryota</taxon>
        <taxon>Eukaryota incertae sedis</taxon>
    </lineage>
</organism>
<dbReference type="InterPro" id="IPR011047">
    <property type="entry name" value="Quinoprotein_ADH-like_sf"/>
</dbReference>
<dbReference type="EMBL" id="HBIB01018804">
    <property type="protein sequence ID" value="CAE0250023.1"/>
    <property type="molecule type" value="Transcribed_RNA"/>
</dbReference>
<evidence type="ECO:0000256" key="1">
    <source>
        <dbReference type="ARBA" id="ARBA00022729"/>
    </source>
</evidence>